<dbReference type="Pfam" id="PF08379">
    <property type="entry name" value="Bact_transglu_N"/>
    <property type="match status" value="1"/>
</dbReference>
<dbReference type="PANTHER" id="PTHR33490:SF6">
    <property type="entry name" value="SLL1049 PROTEIN"/>
    <property type="match status" value="1"/>
</dbReference>
<evidence type="ECO:0000313" key="2">
    <source>
        <dbReference type="EMBL" id="GLC89625.1"/>
    </source>
</evidence>
<sequence>MKYRITHTNSFHYESEVEQSLNTIRLKPRAGECQRVLSYDLTISPQSMIKEYTDIWQNNIGNFFIAEAHSELIITATSTVSVQKAPYIYQINYSEEMRNIFTSQLFKSHYLPYLNTSTLTSLTEAQMQEVLWAIGGKNDNPLKLACDVMTYLFKTIKYDPYATTVSTTAEEAFDLKAGVCQDYTHIMLGILRYCGIPARYISGYLYVGEDDDLIGDTATHAWVEIMVPGIGWIGLDPTNNVEVLDNHIVLCVGRDYRDVSPVEGVYQGGGHTLEVKVDVTKIEHL</sequence>
<proteinExistence type="predicted"/>
<organism evidence="2 3">
    <name type="scientific">Lysinibacillus piscis</name>
    <dbReference type="NCBI Taxonomy" id="2518931"/>
    <lineage>
        <taxon>Bacteria</taxon>
        <taxon>Bacillati</taxon>
        <taxon>Bacillota</taxon>
        <taxon>Bacilli</taxon>
        <taxon>Bacillales</taxon>
        <taxon>Bacillaceae</taxon>
        <taxon>Lysinibacillus</taxon>
    </lineage>
</organism>
<protein>
    <submittedName>
        <fullName evidence="2">Transglutaminase</fullName>
    </submittedName>
</protein>
<dbReference type="InterPro" id="IPR002931">
    <property type="entry name" value="Transglutaminase-like"/>
</dbReference>
<dbReference type="SMART" id="SM00460">
    <property type="entry name" value="TGc"/>
    <property type="match status" value="1"/>
</dbReference>
<dbReference type="InterPro" id="IPR038765">
    <property type="entry name" value="Papain-like_cys_pep_sf"/>
</dbReference>
<comment type="caution">
    <text evidence="2">The sequence shown here is derived from an EMBL/GenBank/DDBJ whole genome shotgun (WGS) entry which is preliminary data.</text>
</comment>
<dbReference type="Proteomes" id="UP001065593">
    <property type="component" value="Unassembled WGS sequence"/>
</dbReference>
<dbReference type="InterPro" id="IPR013589">
    <property type="entry name" value="Bac_transglu_N"/>
</dbReference>
<keyword evidence="3" id="KW-1185">Reference proteome</keyword>
<feature type="domain" description="Transglutaminase-like" evidence="1">
    <location>
        <begin position="172"/>
        <end position="239"/>
    </location>
</feature>
<dbReference type="RefSeq" id="WP_264989448.1">
    <property type="nucleotide sequence ID" value="NZ_BRZA01000003.1"/>
</dbReference>
<reference evidence="2" key="1">
    <citation type="submission" date="2022-08" db="EMBL/GenBank/DDBJ databases">
        <title>Draft genome sequence of Lysinibacillus sp. strain KH24.</title>
        <authorList>
            <person name="Kanbe H."/>
            <person name="Itoh H."/>
        </authorList>
    </citation>
    <scope>NUCLEOTIDE SEQUENCE</scope>
    <source>
        <strain evidence="2">KH24</strain>
    </source>
</reference>
<dbReference type="Gene3D" id="3.10.620.30">
    <property type="match status" value="1"/>
</dbReference>
<dbReference type="PANTHER" id="PTHR33490">
    <property type="entry name" value="BLR5614 PROTEIN-RELATED"/>
    <property type="match status" value="1"/>
</dbReference>
<gene>
    <name evidence="2" type="ORF">LYSBPC_27520</name>
</gene>
<accession>A0ABQ5NMP8</accession>
<dbReference type="Pfam" id="PF01841">
    <property type="entry name" value="Transglut_core"/>
    <property type="match status" value="1"/>
</dbReference>
<dbReference type="SUPFAM" id="SSF54001">
    <property type="entry name" value="Cysteine proteinases"/>
    <property type="match status" value="1"/>
</dbReference>
<dbReference type="EMBL" id="BRZA01000003">
    <property type="protein sequence ID" value="GLC89625.1"/>
    <property type="molecule type" value="Genomic_DNA"/>
</dbReference>
<evidence type="ECO:0000313" key="3">
    <source>
        <dbReference type="Proteomes" id="UP001065593"/>
    </source>
</evidence>
<name>A0ABQ5NMP8_9BACI</name>
<evidence type="ECO:0000259" key="1">
    <source>
        <dbReference type="SMART" id="SM00460"/>
    </source>
</evidence>